<dbReference type="Proteomes" id="UP000463224">
    <property type="component" value="Unassembled WGS sequence"/>
</dbReference>
<protein>
    <submittedName>
        <fullName evidence="3">Uncharacterized protein</fullName>
    </submittedName>
</protein>
<dbReference type="RefSeq" id="WP_156712401.1">
    <property type="nucleotide sequence ID" value="NZ_WPHG01000002.1"/>
</dbReference>
<accession>A0A844QHE1</accession>
<evidence type="ECO:0000256" key="2">
    <source>
        <dbReference type="SAM" id="SignalP"/>
    </source>
</evidence>
<comment type="caution">
    <text evidence="3">The sequence shown here is derived from an EMBL/GenBank/DDBJ whole genome shotgun (WGS) entry which is preliminary data.</text>
</comment>
<feature type="chain" id="PRO_5032872356" evidence="2">
    <location>
        <begin position="24"/>
        <end position="49"/>
    </location>
</feature>
<proteinExistence type="predicted"/>
<feature type="region of interest" description="Disordered" evidence="1">
    <location>
        <begin position="19"/>
        <end position="49"/>
    </location>
</feature>
<feature type="compositionally biased region" description="Basic and acidic residues" evidence="1">
    <location>
        <begin position="35"/>
        <end position="49"/>
    </location>
</feature>
<reference evidence="3 4" key="1">
    <citation type="submission" date="2019-12" db="EMBL/GenBank/DDBJ databases">
        <title>Nitratireductor arenosus sp. nov., Isolated from sea sand, Jeju island, South Korea.</title>
        <authorList>
            <person name="Kim W."/>
        </authorList>
    </citation>
    <scope>NUCLEOTIDE SEQUENCE [LARGE SCALE GENOMIC DNA]</scope>
    <source>
        <strain evidence="3 4">CAU 1489</strain>
    </source>
</reference>
<feature type="signal peptide" evidence="2">
    <location>
        <begin position="1"/>
        <end position="23"/>
    </location>
</feature>
<organism evidence="3 4">
    <name type="scientific">Nitratireductor arenosus</name>
    <dbReference type="NCBI Taxonomy" id="2682096"/>
    <lineage>
        <taxon>Bacteria</taxon>
        <taxon>Pseudomonadati</taxon>
        <taxon>Pseudomonadota</taxon>
        <taxon>Alphaproteobacteria</taxon>
        <taxon>Hyphomicrobiales</taxon>
        <taxon>Phyllobacteriaceae</taxon>
        <taxon>Nitratireductor</taxon>
    </lineage>
</organism>
<gene>
    <name evidence="3" type="ORF">GN330_09295</name>
</gene>
<sequence>MRRAVLAVLVLSLSGSVAGSALAAADQPPPSEGSGGHECERTKGEPQTS</sequence>
<keyword evidence="4" id="KW-1185">Reference proteome</keyword>
<evidence type="ECO:0000313" key="3">
    <source>
        <dbReference type="EMBL" id="MVA97443.1"/>
    </source>
</evidence>
<evidence type="ECO:0000256" key="1">
    <source>
        <dbReference type="SAM" id="MobiDB-lite"/>
    </source>
</evidence>
<name>A0A844QHE1_9HYPH</name>
<keyword evidence="2" id="KW-0732">Signal</keyword>
<evidence type="ECO:0000313" key="4">
    <source>
        <dbReference type="Proteomes" id="UP000463224"/>
    </source>
</evidence>
<dbReference type="EMBL" id="WPHG01000002">
    <property type="protein sequence ID" value="MVA97443.1"/>
    <property type="molecule type" value="Genomic_DNA"/>
</dbReference>
<dbReference type="AlphaFoldDB" id="A0A844QHE1"/>